<evidence type="ECO:0000256" key="1">
    <source>
        <dbReference type="SAM" id="MobiDB-lite"/>
    </source>
</evidence>
<dbReference type="Proteomes" id="UP001596053">
    <property type="component" value="Unassembled WGS sequence"/>
</dbReference>
<comment type="caution">
    <text evidence="2">The sequence shown here is derived from an EMBL/GenBank/DDBJ whole genome shotgun (WGS) entry which is preliminary data.</text>
</comment>
<accession>A0ABW0IZ39</accession>
<gene>
    <name evidence="2" type="ORF">ACFPOB_27445</name>
</gene>
<name>A0ABW0IZ39_9HYPH</name>
<proteinExistence type="predicted"/>
<protein>
    <recommendedName>
        <fullName evidence="4">ATP-binding protein</fullName>
    </recommendedName>
</protein>
<dbReference type="RefSeq" id="WP_377801444.1">
    <property type="nucleotide sequence ID" value="NZ_JBHSLW010000070.1"/>
</dbReference>
<feature type="region of interest" description="Disordered" evidence="1">
    <location>
        <begin position="1"/>
        <end position="48"/>
    </location>
</feature>
<dbReference type="EMBL" id="JBHSLW010000070">
    <property type="protein sequence ID" value="MFC5423284.1"/>
    <property type="molecule type" value="Genomic_DNA"/>
</dbReference>
<feature type="compositionally biased region" description="Acidic residues" evidence="1">
    <location>
        <begin position="1"/>
        <end position="11"/>
    </location>
</feature>
<organism evidence="2 3">
    <name type="scientific">Bosea eneae</name>
    <dbReference type="NCBI Taxonomy" id="151454"/>
    <lineage>
        <taxon>Bacteria</taxon>
        <taxon>Pseudomonadati</taxon>
        <taxon>Pseudomonadota</taxon>
        <taxon>Alphaproteobacteria</taxon>
        <taxon>Hyphomicrobiales</taxon>
        <taxon>Boseaceae</taxon>
        <taxon>Bosea</taxon>
    </lineage>
</organism>
<reference evidence="3" key="1">
    <citation type="journal article" date="2019" name="Int. J. Syst. Evol. Microbiol.">
        <title>The Global Catalogue of Microorganisms (GCM) 10K type strain sequencing project: providing services to taxonomists for standard genome sequencing and annotation.</title>
        <authorList>
            <consortium name="The Broad Institute Genomics Platform"/>
            <consortium name="The Broad Institute Genome Sequencing Center for Infectious Disease"/>
            <person name="Wu L."/>
            <person name="Ma J."/>
        </authorList>
    </citation>
    <scope>NUCLEOTIDE SEQUENCE [LARGE SCALE GENOMIC DNA]</scope>
    <source>
        <strain evidence="3">NCAIM B.01391</strain>
    </source>
</reference>
<evidence type="ECO:0008006" key="4">
    <source>
        <dbReference type="Google" id="ProtNLM"/>
    </source>
</evidence>
<evidence type="ECO:0000313" key="3">
    <source>
        <dbReference type="Proteomes" id="UP001596053"/>
    </source>
</evidence>
<sequence length="537" mass="58899">MADEHDGEDEEKVPGQPSGPNLIVFPGGRGQSDNGKPSRRPDRSAPQLEGFGALEALLSAAKPPEKDVDRLRRLADEHLGVCRHEGRAYVFMRKQSQAEAWSAHSTRTADVLHDLFDRDSGRLLAPATINAVWRHLKRKANQAGPGAVGRRWCAHGGNIYLDLRDPDGRYVEIDERGWRLTSSPPVRFEKLANMAPLPVPVSGGSIELLQRYVNVPDADDFHLVVSFVIGCMVPGLPFPVLQITGGHGTAKTETACFIMRLIDPQVEDPGGLPTNETNLFIAAAQDYLPVFDNVSFLSPQHSDAICRVTTGGSHRGRKYTTNGEQHIIPAHAPVIITGIDSVIGRPDLSSRAITIRLPPIEKHRPLAQLLNAFERDRPKILGALLDMLSHALRNRATTTVESDHRLADFAVIASAAETYYREAGSFARALEANRLSQNDDLLDHDPVIDMVVRFVQAKGSFKGTATELLGTLLQVFRDEIGFKRILPGAPHHLSRHLNSKESLLSFNGIVMEQSREGIGGTRIIALRPAPPVGPQRQ</sequence>
<keyword evidence="3" id="KW-1185">Reference proteome</keyword>
<evidence type="ECO:0000313" key="2">
    <source>
        <dbReference type="EMBL" id="MFC5423284.1"/>
    </source>
</evidence>